<name>A0AAE3LRB4_9BACT</name>
<protein>
    <recommendedName>
        <fullName evidence="3">Pilus formation protein N-terminal domain-containing protein</fullName>
    </recommendedName>
</protein>
<dbReference type="EMBL" id="JAOTPL010000022">
    <property type="protein sequence ID" value="MCU7695280.1"/>
    <property type="molecule type" value="Genomic_DNA"/>
</dbReference>
<gene>
    <name evidence="1" type="ORF">OD355_12195</name>
</gene>
<dbReference type="Proteomes" id="UP001209317">
    <property type="component" value="Unassembled WGS sequence"/>
</dbReference>
<organism evidence="1 2">
    <name type="scientific">Haoranjiania flava</name>
    <dbReference type="NCBI Taxonomy" id="1856322"/>
    <lineage>
        <taxon>Bacteria</taxon>
        <taxon>Pseudomonadati</taxon>
        <taxon>Bacteroidota</taxon>
        <taxon>Chitinophagia</taxon>
        <taxon>Chitinophagales</taxon>
        <taxon>Chitinophagaceae</taxon>
        <taxon>Haoranjiania</taxon>
    </lineage>
</organism>
<comment type="caution">
    <text evidence="1">The sequence shown here is derived from an EMBL/GenBank/DDBJ whole genome shotgun (WGS) entry which is preliminary data.</text>
</comment>
<keyword evidence="2" id="KW-1185">Reference proteome</keyword>
<sequence length="237" mass="27378">MNILQLFNLFIICFVAFTSCSKDEYERELKLDQDRISIWIGQQDSIKIFSDPTSLVVEADDRTIASAIIKGHTIIIKGTKPGKTILHLKNNSKCLKSINVFVSTFSGYWEEVEVPQKYLFEAIVEANDKELAEELRQQLWKSAVLLIRTVYDFHSESDELEVKMRDGSRVKGTYHFDNENLTMNFNNNIQLYKVGYLGSTKIVELTQDLTEIYKTQYPEAGISKVLVRRYIAKPLYL</sequence>
<dbReference type="AlphaFoldDB" id="A0AAE3LRB4"/>
<reference evidence="1" key="1">
    <citation type="submission" date="2022-10" db="EMBL/GenBank/DDBJ databases">
        <authorList>
            <person name="Kim H.S."/>
            <person name="Kim J.-S."/>
            <person name="Suh M.K."/>
            <person name="Eom M.K."/>
            <person name="Lee J.-S."/>
        </authorList>
    </citation>
    <scope>NUCLEOTIDE SEQUENCE</scope>
    <source>
        <strain evidence="1">LIP-5</strain>
    </source>
</reference>
<proteinExistence type="predicted"/>
<dbReference type="RefSeq" id="WP_263038768.1">
    <property type="nucleotide sequence ID" value="NZ_JAOTPL010000022.1"/>
</dbReference>
<evidence type="ECO:0000313" key="1">
    <source>
        <dbReference type="EMBL" id="MCU7695280.1"/>
    </source>
</evidence>
<evidence type="ECO:0000313" key="2">
    <source>
        <dbReference type="Proteomes" id="UP001209317"/>
    </source>
</evidence>
<accession>A0AAE3LRB4</accession>
<evidence type="ECO:0008006" key="3">
    <source>
        <dbReference type="Google" id="ProtNLM"/>
    </source>
</evidence>